<evidence type="ECO:0000313" key="1">
    <source>
        <dbReference type="EMBL" id="KVV57929.1"/>
    </source>
</evidence>
<dbReference type="RefSeq" id="WP_060103031.1">
    <property type="nucleotide sequence ID" value="NZ_LPEQ01000009.1"/>
</dbReference>
<comment type="caution">
    <text evidence="1">The sequence shown here is derived from an EMBL/GenBank/DDBJ whole genome shotgun (WGS) entry which is preliminary data.</text>
</comment>
<dbReference type="Pfam" id="PF11863">
    <property type="entry name" value="DUF3383"/>
    <property type="match status" value="1"/>
</dbReference>
<organism evidence="1 2">
    <name type="scientific">Burkholderia territorii</name>
    <dbReference type="NCBI Taxonomy" id="1503055"/>
    <lineage>
        <taxon>Bacteria</taxon>
        <taxon>Pseudomonadati</taxon>
        <taxon>Pseudomonadota</taxon>
        <taxon>Betaproteobacteria</taxon>
        <taxon>Burkholderiales</taxon>
        <taxon>Burkholderiaceae</taxon>
        <taxon>Burkholderia</taxon>
        <taxon>Burkholderia cepacia complex</taxon>
    </lineage>
</organism>
<dbReference type="Proteomes" id="UP000062317">
    <property type="component" value="Unassembled WGS sequence"/>
</dbReference>
<protein>
    <recommendedName>
        <fullName evidence="3">DUF3383 domain-containing protein</fullName>
    </recommendedName>
</protein>
<keyword evidence="2" id="KW-1185">Reference proteome</keyword>
<evidence type="ECO:0008006" key="3">
    <source>
        <dbReference type="Google" id="ProtNLM"/>
    </source>
</evidence>
<dbReference type="InterPro" id="IPR021808">
    <property type="entry name" value="DUF3383"/>
</dbReference>
<proteinExistence type="predicted"/>
<dbReference type="EMBL" id="LPEQ01000009">
    <property type="protein sequence ID" value="KVV57929.1"/>
    <property type="molecule type" value="Genomic_DNA"/>
</dbReference>
<evidence type="ECO:0000313" key="2">
    <source>
        <dbReference type="Proteomes" id="UP000062317"/>
    </source>
</evidence>
<dbReference type="AlphaFoldDB" id="A0A106EGH7"/>
<sequence>MSIPASLIASVTPSVISAGGSALDLVGIMLTTNTRVPVGTVPTFPTQAAVAAYFGSASTEAQLAAIYFNGFDNSNVKPGSLGFMQYPTAPVKAYLRGGSLAAMTLAQLQALSGSLTVNVDGFPRTAASINLSSASSFSAAAASIQTALNATPPTPAVVTGSIAGTTLTVSAVTSGTLAIGQVLSGTGVTAGTKITGFLTGTGGTGTYTVDQSQTVASTSITAAAAAVTVTFDSTSSAFVITSGISGAPSTAAFATGTLAATLDLTQATGAVLSQGAAASTPSGAMNALTKITQNWVSFMTTFDPDNGVGNTQKMAFATWTSQQNNRYLYAAWDTDQSPTTTVPATSSLGYLVNQSNMSGVVPIYQDINQAAFLMGAIASIDFTETNGRITLAFKSQSGLAATVTDATTYQNLVANGYNCYGAFATANDQFTFFTPGQIAGQYDWIDAYIDQIWMNNQFQLGIMTGLTQSKSVPYNAVGDATIESWLMDTVNQAVNFGAIREGVQLGAAQVQQVNTAAGLKIDGVLSSRGWYLQVLASKATAQTRAARQSPPCTFWYMDGGSVQQLNLASVMVQ</sequence>
<name>A0A106EGH7_9BURK</name>
<accession>A0A106EGH7</accession>
<reference evidence="1 2" key="1">
    <citation type="submission" date="2015-11" db="EMBL/GenBank/DDBJ databases">
        <title>Expanding the genomic diversity of Burkholderia species for the development of highly accurate diagnostics.</title>
        <authorList>
            <person name="Sahl J."/>
            <person name="Keim P."/>
            <person name="Wagner D."/>
        </authorList>
    </citation>
    <scope>NUCLEOTIDE SEQUENCE [LARGE SCALE GENOMIC DNA]</scope>
    <source>
        <strain evidence="1 2">MSMB1301WGS</strain>
    </source>
</reference>
<gene>
    <name evidence="1" type="ORF">WT27_23655</name>
</gene>